<name>A0A391NJ40_9EUKA</name>
<keyword evidence="2" id="KW-1185">Reference proteome</keyword>
<comment type="caution">
    <text evidence="1">The sequence shown here is derived from an EMBL/GenBank/DDBJ whole genome shotgun (WGS) entry which is preliminary data.</text>
</comment>
<proteinExistence type="predicted"/>
<feature type="non-terminal residue" evidence="1">
    <location>
        <position position="1"/>
    </location>
</feature>
<dbReference type="AlphaFoldDB" id="A0A391NJ40"/>
<evidence type="ECO:0000313" key="1">
    <source>
        <dbReference type="EMBL" id="GCA62197.1"/>
    </source>
</evidence>
<gene>
    <name evidence="1" type="ORF">KIPB_001915</name>
</gene>
<dbReference type="Proteomes" id="UP000265618">
    <property type="component" value="Unassembled WGS sequence"/>
</dbReference>
<sequence>MSVQDSDEYEGTVAAPVIPGDATNERRMQFIITMLRKRLLESDNRLRTAIGQASKYKQMLDTRGVLPSEAEVDVGLVEEDLKKALLQ</sequence>
<organism evidence="1 2">
    <name type="scientific">Kipferlia bialata</name>
    <dbReference type="NCBI Taxonomy" id="797122"/>
    <lineage>
        <taxon>Eukaryota</taxon>
        <taxon>Metamonada</taxon>
        <taxon>Carpediemonas-like organisms</taxon>
        <taxon>Kipferlia</taxon>
    </lineage>
</organism>
<dbReference type="EMBL" id="BDIP01000290">
    <property type="protein sequence ID" value="GCA62197.1"/>
    <property type="molecule type" value="Genomic_DNA"/>
</dbReference>
<reference evidence="1 2" key="1">
    <citation type="journal article" date="2018" name="PLoS ONE">
        <title>The draft genome of Kipferlia bialata reveals reductive genome evolution in fornicate parasites.</title>
        <authorList>
            <person name="Tanifuji G."/>
            <person name="Takabayashi S."/>
            <person name="Kume K."/>
            <person name="Takagi M."/>
            <person name="Nakayama T."/>
            <person name="Kamikawa R."/>
            <person name="Inagaki Y."/>
            <person name="Hashimoto T."/>
        </authorList>
    </citation>
    <scope>NUCLEOTIDE SEQUENCE [LARGE SCALE GENOMIC DNA]</scope>
    <source>
        <strain evidence="1">NY0173</strain>
    </source>
</reference>
<protein>
    <submittedName>
        <fullName evidence="1">Uncharacterized protein</fullName>
    </submittedName>
</protein>
<evidence type="ECO:0000313" key="2">
    <source>
        <dbReference type="Proteomes" id="UP000265618"/>
    </source>
</evidence>
<accession>A0A391NJ40</accession>